<dbReference type="Proteomes" id="UP000230069">
    <property type="component" value="Unassembled WGS sequence"/>
</dbReference>
<keyword evidence="1" id="KW-0472">Membrane</keyword>
<evidence type="ECO:0000256" key="1">
    <source>
        <dbReference type="SAM" id="Phobius"/>
    </source>
</evidence>
<dbReference type="EMBL" id="KZ305064">
    <property type="protein sequence ID" value="PIA31980.1"/>
    <property type="molecule type" value="Genomic_DNA"/>
</dbReference>
<dbReference type="Pfam" id="PF04031">
    <property type="entry name" value="Las1"/>
    <property type="match status" value="1"/>
</dbReference>
<dbReference type="GO" id="GO:0030687">
    <property type="term" value="C:preribosome, large subunit precursor"/>
    <property type="evidence" value="ECO:0007669"/>
    <property type="project" value="TreeGrafter"/>
</dbReference>
<dbReference type="GO" id="GO:0090730">
    <property type="term" value="C:Las1 complex"/>
    <property type="evidence" value="ECO:0007669"/>
    <property type="project" value="InterPro"/>
</dbReference>
<dbReference type="PANTHER" id="PTHR15002:SF0">
    <property type="entry name" value="RIBOSOMAL BIOGENESIS PROTEIN LAS1L"/>
    <property type="match status" value="1"/>
</dbReference>
<proteinExistence type="predicted"/>
<organism evidence="2 3">
    <name type="scientific">Aquilegia coerulea</name>
    <name type="common">Rocky mountain columbine</name>
    <dbReference type="NCBI Taxonomy" id="218851"/>
    <lineage>
        <taxon>Eukaryota</taxon>
        <taxon>Viridiplantae</taxon>
        <taxon>Streptophyta</taxon>
        <taxon>Embryophyta</taxon>
        <taxon>Tracheophyta</taxon>
        <taxon>Spermatophyta</taxon>
        <taxon>Magnoliopsida</taxon>
        <taxon>Ranunculales</taxon>
        <taxon>Ranunculaceae</taxon>
        <taxon>Thalictroideae</taxon>
        <taxon>Aquilegia</taxon>
    </lineage>
</organism>
<dbReference type="GO" id="GO:0000470">
    <property type="term" value="P:maturation of LSU-rRNA"/>
    <property type="evidence" value="ECO:0007669"/>
    <property type="project" value="TreeGrafter"/>
</dbReference>
<evidence type="ECO:0000313" key="2">
    <source>
        <dbReference type="EMBL" id="PIA31980.1"/>
    </source>
</evidence>
<sequence>MAMPYSTAIISLVNGPVDKGHKKEDMSIAERAAQLGLPPLLSDICHRASDRDLPSLQLVRVASAEVNYFLSNPVYGYGQMSLVFWCLYLIIVSIPICLLYLYFVTSRG</sequence>
<keyword evidence="1" id="KW-1133">Transmembrane helix</keyword>
<dbReference type="InterPro" id="IPR007174">
    <property type="entry name" value="Las1"/>
</dbReference>
<dbReference type="AlphaFoldDB" id="A0A2G5CLB9"/>
<evidence type="ECO:0000313" key="3">
    <source>
        <dbReference type="Proteomes" id="UP000230069"/>
    </source>
</evidence>
<name>A0A2G5CLB9_AQUCA</name>
<dbReference type="InParanoid" id="A0A2G5CLB9"/>
<keyword evidence="3" id="KW-1185">Reference proteome</keyword>
<gene>
    <name evidence="2" type="ORF">AQUCO_04700091v1</name>
</gene>
<dbReference type="PANTHER" id="PTHR15002">
    <property type="entry name" value="RIBOSOMAL BIOGENESIS PROTEIN LAS1L"/>
    <property type="match status" value="1"/>
</dbReference>
<protein>
    <submittedName>
        <fullName evidence="2">Uncharacterized protein</fullName>
    </submittedName>
</protein>
<accession>A0A2G5CLB9</accession>
<keyword evidence="1" id="KW-0812">Transmembrane</keyword>
<dbReference type="GO" id="GO:0000460">
    <property type="term" value="P:maturation of 5.8S rRNA"/>
    <property type="evidence" value="ECO:0007669"/>
    <property type="project" value="TreeGrafter"/>
</dbReference>
<reference evidence="2 3" key="1">
    <citation type="submission" date="2017-09" db="EMBL/GenBank/DDBJ databases">
        <title>WGS assembly of Aquilegia coerulea Goldsmith.</title>
        <authorList>
            <person name="Hodges S."/>
            <person name="Kramer E."/>
            <person name="Nordborg M."/>
            <person name="Tomkins J."/>
            <person name="Borevitz J."/>
            <person name="Derieg N."/>
            <person name="Yan J."/>
            <person name="Mihaltcheva S."/>
            <person name="Hayes R.D."/>
            <person name="Rokhsar D."/>
        </authorList>
    </citation>
    <scope>NUCLEOTIDE SEQUENCE [LARGE SCALE GENOMIC DNA]</scope>
    <source>
        <strain evidence="3">cv. Goldsmith</strain>
    </source>
</reference>
<feature type="transmembrane region" description="Helical" evidence="1">
    <location>
        <begin position="82"/>
        <end position="103"/>
    </location>
</feature>
<dbReference type="GO" id="GO:0004519">
    <property type="term" value="F:endonuclease activity"/>
    <property type="evidence" value="ECO:0007669"/>
    <property type="project" value="InterPro"/>
</dbReference>
<dbReference type="OrthoDB" id="10263222at2759"/>
<dbReference type="STRING" id="218851.A0A2G5CLB9"/>